<dbReference type="eggNOG" id="KOG0968">
    <property type="taxonomic scope" value="Eukaryota"/>
</dbReference>
<evidence type="ECO:0000313" key="5">
    <source>
        <dbReference type="Proteomes" id="UP000005225"/>
    </source>
</evidence>
<dbReference type="Ensembl" id="ENSOGAT00000024203.1">
    <property type="protein sequence ID" value="ENSOGAP00000020643.1"/>
    <property type="gene ID" value="ENSOGAG00000027873.1"/>
</dbReference>
<dbReference type="EMBL" id="AAQR03003892">
    <property type="status" value="NOT_ANNOTATED_CDS"/>
    <property type="molecule type" value="Genomic_DNA"/>
</dbReference>
<accession>H0XX00</accession>
<dbReference type="GO" id="GO:0003887">
    <property type="term" value="F:DNA-directed DNA polymerase activity"/>
    <property type="evidence" value="ECO:0007669"/>
    <property type="project" value="UniProtKB-EC"/>
</dbReference>
<feature type="region of interest" description="Disordered" evidence="2">
    <location>
        <begin position="380"/>
        <end position="412"/>
    </location>
</feature>
<name>H0XX00_OTOGA</name>
<dbReference type="EMBL" id="AAQR03003899">
    <property type="status" value="NOT_ANNOTATED_CDS"/>
    <property type="molecule type" value="Genomic_DNA"/>
</dbReference>
<dbReference type="GO" id="GO:0016035">
    <property type="term" value="C:zeta DNA polymerase complex"/>
    <property type="evidence" value="ECO:0007669"/>
    <property type="project" value="InterPro"/>
</dbReference>
<feature type="region of interest" description="Disordered" evidence="2">
    <location>
        <begin position="223"/>
        <end position="251"/>
    </location>
</feature>
<dbReference type="InterPro" id="IPR056435">
    <property type="entry name" value="DPOD/Z_N"/>
</dbReference>
<evidence type="ECO:0000259" key="3">
    <source>
        <dbReference type="Pfam" id="PF24055"/>
    </source>
</evidence>
<dbReference type="Pfam" id="PF24055">
    <property type="entry name" value="POL3_N"/>
    <property type="match status" value="1"/>
</dbReference>
<reference evidence="4" key="2">
    <citation type="submission" date="2025-08" db="UniProtKB">
        <authorList>
            <consortium name="Ensembl"/>
        </authorList>
    </citation>
    <scope>IDENTIFICATION</scope>
</reference>
<dbReference type="EMBL" id="AAQR03003895">
    <property type="status" value="NOT_ANNOTATED_CDS"/>
    <property type="molecule type" value="Genomic_DNA"/>
</dbReference>
<proteinExistence type="predicted"/>
<keyword evidence="5" id="KW-1185">Reference proteome</keyword>
<dbReference type="GO" id="GO:0005634">
    <property type="term" value="C:nucleus"/>
    <property type="evidence" value="ECO:0007669"/>
    <property type="project" value="TreeGrafter"/>
</dbReference>
<dbReference type="GO" id="GO:0000724">
    <property type="term" value="P:double-strand break repair via homologous recombination"/>
    <property type="evidence" value="ECO:0007669"/>
    <property type="project" value="TreeGrafter"/>
</dbReference>
<feature type="region of interest" description="Disordered" evidence="2">
    <location>
        <begin position="442"/>
        <end position="465"/>
    </location>
</feature>
<dbReference type="InterPro" id="IPR030559">
    <property type="entry name" value="PolZ_Rev3"/>
</dbReference>
<dbReference type="GeneTree" id="ENSGT00940000156226"/>
<dbReference type="PANTHER" id="PTHR45812:SF1">
    <property type="entry name" value="DNA POLYMERASE ZETA CATALYTIC SUBUNIT"/>
    <property type="match status" value="1"/>
</dbReference>
<dbReference type="InterPro" id="IPR012337">
    <property type="entry name" value="RNaseH-like_sf"/>
</dbReference>
<feature type="region of interest" description="Disordered" evidence="2">
    <location>
        <begin position="479"/>
        <end position="500"/>
    </location>
</feature>
<feature type="compositionally biased region" description="Basic and acidic residues" evidence="2">
    <location>
        <begin position="241"/>
        <end position="251"/>
    </location>
</feature>
<dbReference type="Proteomes" id="UP000005225">
    <property type="component" value="Unassembled WGS sequence"/>
</dbReference>
<dbReference type="EMBL" id="AAQR03003897">
    <property type="status" value="NOT_ANNOTATED_CDS"/>
    <property type="molecule type" value="Genomic_DNA"/>
</dbReference>
<dbReference type="Gene3D" id="3.30.342.10">
    <property type="entry name" value="DNA Polymerase, chain B, domain 1"/>
    <property type="match status" value="1"/>
</dbReference>
<reference evidence="4" key="3">
    <citation type="submission" date="2025-09" db="UniProtKB">
        <authorList>
            <consortium name="Ensembl"/>
        </authorList>
    </citation>
    <scope>IDENTIFICATION</scope>
</reference>
<dbReference type="EMBL" id="AAQR03003898">
    <property type="status" value="NOT_ANNOTATED_CDS"/>
    <property type="molecule type" value="Genomic_DNA"/>
</dbReference>
<evidence type="ECO:0000256" key="2">
    <source>
        <dbReference type="SAM" id="MobiDB-lite"/>
    </source>
</evidence>
<evidence type="ECO:0000313" key="4">
    <source>
        <dbReference type="Ensembl" id="ENSOGAP00000020643.1"/>
    </source>
</evidence>
<feature type="domain" description="DNA polymerase delta/zeta catalytic subunit N-terminal" evidence="3">
    <location>
        <begin position="10"/>
        <end position="88"/>
    </location>
</feature>
<feature type="compositionally biased region" description="Acidic residues" evidence="2">
    <location>
        <begin position="452"/>
        <end position="464"/>
    </location>
</feature>
<comment type="catalytic activity">
    <reaction evidence="1">
        <text>DNA(n) + a 2'-deoxyribonucleoside 5'-triphosphate = DNA(n+1) + diphosphate</text>
        <dbReference type="Rhea" id="RHEA:22508"/>
        <dbReference type="Rhea" id="RHEA-COMP:17339"/>
        <dbReference type="Rhea" id="RHEA-COMP:17340"/>
        <dbReference type="ChEBI" id="CHEBI:33019"/>
        <dbReference type="ChEBI" id="CHEBI:61560"/>
        <dbReference type="ChEBI" id="CHEBI:173112"/>
        <dbReference type="EC" id="2.7.7.7"/>
    </reaction>
</comment>
<dbReference type="HOGENOM" id="CLU_484490_0_0_1"/>
<feature type="compositionally biased region" description="Polar residues" evidence="2">
    <location>
        <begin position="488"/>
        <end position="500"/>
    </location>
</feature>
<dbReference type="InParanoid" id="H0XX00"/>
<organism evidence="4 5">
    <name type="scientific">Otolemur garnettii</name>
    <name type="common">Small-eared galago</name>
    <name type="synonym">Garnett's greater bushbaby</name>
    <dbReference type="NCBI Taxonomy" id="30611"/>
    <lineage>
        <taxon>Eukaryota</taxon>
        <taxon>Metazoa</taxon>
        <taxon>Chordata</taxon>
        <taxon>Craniata</taxon>
        <taxon>Vertebrata</taxon>
        <taxon>Euteleostomi</taxon>
        <taxon>Mammalia</taxon>
        <taxon>Eutheria</taxon>
        <taxon>Euarchontoglires</taxon>
        <taxon>Primates</taxon>
        <taxon>Strepsirrhini</taxon>
        <taxon>Lorisiformes</taxon>
        <taxon>Galagidae</taxon>
        <taxon>Otolemur</taxon>
    </lineage>
</organism>
<dbReference type="AlphaFoldDB" id="H0XX00"/>
<dbReference type="PANTHER" id="PTHR45812">
    <property type="entry name" value="DNA POLYMERASE ZETA CATALYTIC SUBUNIT"/>
    <property type="match status" value="1"/>
</dbReference>
<dbReference type="FunFam" id="3.30.342.10:FF:000002">
    <property type="entry name" value="DNA polymerase zeta catalytic subunit isoform X1"/>
    <property type="match status" value="1"/>
</dbReference>
<dbReference type="EMBL" id="AAQR03003893">
    <property type="status" value="NOT_ANNOTATED_CDS"/>
    <property type="molecule type" value="Genomic_DNA"/>
</dbReference>
<protein>
    <recommendedName>
        <fullName evidence="3">DNA polymerase delta/zeta catalytic subunit N-terminal domain-containing protein</fullName>
    </recommendedName>
</protein>
<dbReference type="STRING" id="30611.ENSOGAP00000020643"/>
<reference evidence="5" key="1">
    <citation type="submission" date="2011-03" db="EMBL/GenBank/DDBJ databases">
        <title>Version 3 of the genome sequence of Otolemur garnettii (Bushbaby).</title>
        <authorList>
            <consortium name="The Broad Institute Genome Sequencing Platform"/>
            <person name="Di Palma F."/>
            <person name="Johnson J."/>
            <person name="Lander E.S."/>
            <person name="Lindblad-Toh K."/>
            <person name="Jaffe D.B."/>
            <person name="Gnerre S."/>
            <person name="MacCallum I."/>
            <person name="Przybylski D."/>
            <person name="Ribeiro F.J."/>
            <person name="Burton J.N."/>
            <person name="Walker B.J."/>
            <person name="Sharpe T."/>
            <person name="Hall G."/>
        </authorList>
    </citation>
    <scope>NUCLEOTIDE SEQUENCE [LARGE SCALE GENOMIC DNA]</scope>
</reference>
<dbReference type="EMBL" id="AAQR03003896">
    <property type="status" value="NOT_ANNOTATED_CDS"/>
    <property type="molecule type" value="Genomic_DNA"/>
</dbReference>
<evidence type="ECO:0000256" key="1">
    <source>
        <dbReference type="ARBA" id="ARBA00049244"/>
    </source>
</evidence>
<sequence>GQKTCLHLHGIFPYLYVPYDGYGHQPESYLSQMAFSIDRALNVALGNPSSTAQHVFKVSLVSGMPFYGYHEKERHFMKIYLYNPAMVKRICELLQSGAIMNKFYQPHEAHIPYLLQLFIDYNLYGMNLINLAAVKFRKARRKSKVEHKLGSGKNNRSSLSSIVSLFSWAGCNIASYSLILEGVEPQSTCELEVDAVAADILNRLDVEAQIGVNPGLQAIWEDEKQRRRNRNETSQISQPESQDRRFMPATESEKKFQKRLQEILKQNDFSVTLSGSVDYSDGSQDFSAELTLHSEVLSPEVLQCTPANMIEVHKDTELSKGHIRHKVEEALINEEAILNLMENSQTFQPLTQRLSESPVFMDNSPDEALVHLLAGLESDGYQGERTRMPSPCRPFGNNKYPQNSDDEENEPQIEKEEMELSLVMSQRWDSNIEEHCAKKRSLCRNTHRSSTEDDDSSSEEEMEWSDNSLLLANLSIPQLDGTADENSDNPLNNENSRTHSSVIATSKLSVKPSIFHKDAATLEPPSSAKITFQCKHTSALPSHILNKEDLIEDLSQPNNIEKG</sequence>
<dbReference type="GO" id="GO:0042276">
    <property type="term" value="P:error-prone translesion synthesis"/>
    <property type="evidence" value="ECO:0007669"/>
    <property type="project" value="TreeGrafter"/>
</dbReference>
<dbReference type="EMBL" id="AAQR03003894">
    <property type="status" value="NOT_ANNOTATED_CDS"/>
    <property type="molecule type" value="Genomic_DNA"/>
</dbReference>
<dbReference type="SUPFAM" id="SSF53098">
    <property type="entry name" value="Ribonuclease H-like"/>
    <property type="match status" value="1"/>
</dbReference>